<dbReference type="PANTHER" id="PTHR46623:SF6">
    <property type="entry name" value="ALPHA_BETA-HYDROLASES SUPERFAMILY PROTEIN"/>
    <property type="match status" value="1"/>
</dbReference>
<keyword evidence="2" id="KW-0378">Hydrolase</keyword>
<evidence type="ECO:0000259" key="1">
    <source>
        <dbReference type="Pfam" id="PF01738"/>
    </source>
</evidence>
<dbReference type="Gene3D" id="3.40.50.1820">
    <property type="entry name" value="alpha/beta hydrolase"/>
    <property type="match status" value="1"/>
</dbReference>
<dbReference type="AlphaFoldDB" id="B3T122"/>
<dbReference type="InterPro" id="IPR051049">
    <property type="entry name" value="Dienelactone_hydrolase-like"/>
</dbReference>
<reference evidence="2" key="1">
    <citation type="journal article" date="2008" name="ISME J.">
        <title>Genomic patterns of recombination, clonal divergence and environment in marine microbial populations.</title>
        <authorList>
            <person name="Konstantinidis K.T."/>
            <person name="Delong E.F."/>
        </authorList>
    </citation>
    <scope>NUCLEOTIDE SEQUENCE</scope>
</reference>
<dbReference type="SUPFAM" id="SSF53474">
    <property type="entry name" value="alpha/beta-Hydrolases"/>
    <property type="match status" value="1"/>
</dbReference>
<name>B3T122_9ZZZZ</name>
<organism evidence="2">
    <name type="scientific">uncultured marine microorganism HF4000_008B14</name>
    <dbReference type="NCBI Taxonomy" id="455512"/>
    <lineage>
        <taxon>unclassified sequences</taxon>
        <taxon>environmental samples</taxon>
    </lineage>
</organism>
<dbReference type="InterPro" id="IPR029058">
    <property type="entry name" value="AB_hydrolase_fold"/>
</dbReference>
<dbReference type="EMBL" id="EU016571">
    <property type="protein sequence ID" value="ABZ06281.1"/>
    <property type="molecule type" value="Genomic_DNA"/>
</dbReference>
<dbReference type="GO" id="GO:0016787">
    <property type="term" value="F:hydrolase activity"/>
    <property type="evidence" value="ECO:0007669"/>
    <property type="project" value="UniProtKB-KW"/>
</dbReference>
<dbReference type="InterPro" id="IPR002925">
    <property type="entry name" value="Dienelactn_hydro"/>
</dbReference>
<accession>B3T122</accession>
<dbReference type="PANTHER" id="PTHR46623">
    <property type="entry name" value="CARBOXYMETHYLENEBUTENOLIDASE-RELATED"/>
    <property type="match status" value="1"/>
</dbReference>
<dbReference type="Pfam" id="PF01738">
    <property type="entry name" value="DLH"/>
    <property type="match status" value="1"/>
</dbReference>
<feature type="domain" description="Dienelactone hydrolase" evidence="1">
    <location>
        <begin position="15"/>
        <end position="233"/>
    </location>
</feature>
<proteinExistence type="predicted"/>
<protein>
    <submittedName>
        <fullName evidence="2">Putative dienelactone hydrolase family protein</fullName>
    </submittedName>
</protein>
<evidence type="ECO:0000313" key="2">
    <source>
        <dbReference type="EMBL" id="ABZ06281.1"/>
    </source>
</evidence>
<sequence>MPSFWETLQVNGQEMSTYVSVPSGSGPFPAVVVIQTIRGVNQFIQDQSDKLAAEGYTAVAPDLFHRITDPALTDPYERGATLSDQEIIADCNAAVDLLLGHSAVDNDRIGIVGFCMGGRVAWLSAATNPHYKAAVPYYGGNILVARGAGVQSPFELTDGINCPILFHFGESDANPSQDDMAKLDAELTRLGKPHQFFSYPEADHGFADHTGARYNREGAEIAWPRTLQFFAAHLKGAPVV</sequence>
<gene>
    <name evidence="2" type="ORF">ALOHA_HF4000008B14ctg1g20</name>
</gene>